<sequence length="77" mass="8608">MSKREEKSPAQAVIQAFGSNAEVARILGVSKSTITRWGYDKENKGTNGFVPQKYWPLLLTMARKRKAKLSLRDLAGI</sequence>
<dbReference type="EMBL" id="LR798346">
    <property type="protein sequence ID" value="CAB5225513.1"/>
    <property type="molecule type" value="Genomic_DNA"/>
</dbReference>
<dbReference type="EMBL" id="LR796654">
    <property type="protein sequence ID" value="CAB4157745.1"/>
    <property type="molecule type" value="Genomic_DNA"/>
</dbReference>
<evidence type="ECO:0000313" key="2">
    <source>
        <dbReference type="EMBL" id="CAB5225513.1"/>
    </source>
</evidence>
<accession>A0A6J5NKK3</accession>
<name>A0A6J5NKK3_9CAUD</name>
<protein>
    <submittedName>
        <fullName evidence="1">Uncharacterized protein</fullName>
    </submittedName>
</protein>
<dbReference type="GO" id="GO:0003677">
    <property type="term" value="F:DNA binding"/>
    <property type="evidence" value="ECO:0007669"/>
    <property type="project" value="InterPro"/>
</dbReference>
<gene>
    <name evidence="1" type="ORF">UFOVP686_38</name>
    <name evidence="2" type="ORF">UFOVP752_28</name>
</gene>
<reference evidence="1" key="1">
    <citation type="submission" date="2020-04" db="EMBL/GenBank/DDBJ databases">
        <authorList>
            <person name="Chiriac C."/>
            <person name="Salcher M."/>
            <person name="Ghai R."/>
            <person name="Kavagutti S V."/>
        </authorList>
    </citation>
    <scope>NUCLEOTIDE SEQUENCE</scope>
</reference>
<dbReference type="Gene3D" id="1.10.260.40">
    <property type="entry name" value="lambda repressor-like DNA-binding domains"/>
    <property type="match status" value="1"/>
</dbReference>
<dbReference type="SUPFAM" id="SSF47413">
    <property type="entry name" value="lambda repressor-like DNA-binding domains"/>
    <property type="match status" value="1"/>
</dbReference>
<proteinExistence type="predicted"/>
<organism evidence="1">
    <name type="scientific">uncultured Caudovirales phage</name>
    <dbReference type="NCBI Taxonomy" id="2100421"/>
    <lineage>
        <taxon>Viruses</taxon>
        <taxon>Duplodnaviria</taxon>
        <taxon>Heunggongvirae</taxon>
        <taxon>Uroviricota</taxon>
        <taxon>Caudoviricetes</taxon>
        <taxon>Peduoviridae</taxon>
        <taxon>Maltschvirus</taxon>
        <taxon>Maltschvirus maltsch</taxon>
    </lineage>
</organism>
<dbReference type="InterPro" id="IPR010982">
    <property type="entry name" value="Lambda_DNA-bd_dom_sf"/>
</dbReference>
<evidence type="ECO:0000313" key="1">
    <source>
        <dbReference type="EMBL" id="CAB4157745.1"/>
    </source>
</evidence>